<dbReference type="AlphaFoldDB" id="A0A255DP81"/>
<dbReference type="Pfam" id="PF19328">
    <property type="entry name" value="DAP_DH_C"/>
    <property type="match status" value="1"/>
</dbReference>
<feature type="domain" description="2,4-diaminopentanoate dehydrogenase C-terminal" evidence="1">
    <location>
        <begin position="138"/>
        <end position="341"/>
    </location>
</feature>
<dbReference type="EMBL" id="NOZR01000004">
    <property type="protein sequence ID" value="OYN81249.1"/>
    <property type="molecule type" value="Genomic_DNA"/>
</dbReference>
<organism evidence="2 3">
    <name type="scientific">Mycolicibacterium sphagni</name>
    <dbReference type="NCBI Taxonomy" id="1786"/>
    <lineage>
        <taxon>Bacteria</taxon>
        <taxon>Bacillati</taxon>
        <taxon>Actinomycetota</taxon>
        <taxon>Actinomycetes</taxon>
        <taxon>Mycobacteriales</taxon>
        <taxon>Mycobacteriaceae</taxon>
        <taxon>Mycolicibacterium</taxon>
    </lineage>
</organism>
<accession>A0A255DP81</accession>
<dbReference type="RefSeq" id="WP_094477755.1">
    <property type="nucleotide sequence ID" value="NZ_NOZR01000004.1"/>
</dbReference>
<dbReference type="InterPro" id="IPR036291">
    <property type="entry name" value="NAD(P)-bd_dom_sf"/>
</dbReference>
<evidence type="ECO:0000259" key="1">
    <source>
        <dbReference type="Pfam" id="PF19328"/>
    </source>
</evidence>
<dbReference type="OrthoDB" id="4759936at2"/>
<protein>
    <submittedName>
        <fullName evidence="2">Dihydrodipicolinate reductase</fullName>
    </submittedName>
</protein>
<dbReference type="InterPro" id="IPR045760">
    <property type="entry name" value="DAP_DH_C"/>
</dbReference>
<proteinExistence type="predicted"/>
<dbReference type="Proteomes" id="UP000216063">
    <property type="component" value="Unassembled WGS sequence"/>
</dbReference>
<name>A0A255DP81_9MYCO</name>
<dbReference type="Gene3D" id="3.40.50.720">
    <property type="entry name" value="NAD(P)-binding Rossmann-like Domain"/>
    <property type="match status" value="1"/>
</dbReference>
<dbReference type="CDD" id="cd24146">
    <property type="entry name" value="nat-AmDH_N_like"/>
    <property type="match status" value="1"/>
</dbReference>
<dbReference type="SUPFAM" id="SSF51735">
    <property type="entry name" value="NAD(P)-binding Rossmann-fold domains"/>
    <property type="match status" value="1"/>
</dbReference>
<sequence length="353" mass="37796">MARRVVQWGTGAVGVEAIRGIVDHPNLELVGAKVYSEQKAGIDAGVLAGREPIGVTAAIDIDTAGVDAVLYAPRHPSVDEVAAILASGANVITTAFAFHPARMAQHDRGRLQQACIEGSSSLHGTGLNPGNLGVVIPLALTGMSRTIEHVRVQERADWSVYDSVEITFDQMHFGSPLDEVDAQTDGLRFTSQLFQEQVWLLGDALGLGVDEVTTDLEVIPASADRDVCGRTLRAGTVAGQHWRWSGLRNGEAVVEVETLWTVGEPQPTHWPTPQHGWTVTIEGTPSMQAHLMTLASFRRDVPLAEHVRSASVATAMQAVNAVVPVCSAAAGFTTMADLPLSLYRSSTCRRDQE</sequence>
<gene>
    <name evidence="2" type="ORF">CG716_06910</name>
</gene>
<reference evidence="2 3" key="1">
    <citation type="submission" date="2017-07" db="EMBL/GenBank/DDBJ databases">
        <title>The new phylogeny of genus Mycobacterium.</title>
        <authorList>
            <person name="Tortoli E."/>
            <person name="Trovato A."/>
            <person name="Cirillo D.M."/>
        </authorList>
    </citation>
    <scope>NUCLEOTIDE SEQUENCE [LARGE SCALE GENOMIC DNA]</scope>
    <source>
        <strain evidence="2 3">ATCC 33027</strain>
    </source>
</reference>
<evidence type="ECO:0000313" key="2">
    <source>
        <dbReference type="EMBL" id="OYN81249.1"/>
    </source>
</evidence>
<comment type="caution">
    <text evidence="2">The sequence shown here is derived from an EMBL/GenBank/DDBJ whole genome shotgun (WGS) entry which is preliminary data.</text>
</comment>
<evidence type="ECO:0000313" key="3">
    <source>
        <dbReference type="Proteomes" id="UP000216063"/>
    </source>
</evidence>
<keyword evidence="3" id="KW-1185">Reference proteome</keyword>